<dbReference type="AlphaFoldDB" id="A0A7C9CPZ7"/>
<organism evidence="1">
    <name type="scientific">Opuntia streptacantha</name>
    <name type="common">Prickly pear cactus</name>
    <name type="synonym">Opuntia cardona</name>
    <dbReference type="NCBI Taxonomy" id="393608"/>
    <lineage>
        <taxon>Eukaryota</taxon>
        <taxon>Viridiplantae</taxon>
        <taxon>Streptophyta</taxon>
        <taxon>Embryophyta</taxon>
        <taxon>Tracheophyta</taxon>
        <taxon>Spermatophyta</taxon>
        <taxon>Magnoliopsida</taxon>
        <taxon>eudicotyledons</taxon>
        <taxon>Gunneridae</taxon>
        <taxon>Pentapetalae</taxon>
        <taxon>Caryophyllales</taxon>
        <taxon>Cactineae</taxon>
        <taxon>Cactaceae</taxon>
        <taxon>Opuntioideae</taxon>
        <taxon>Opuntia</taxon>
    </lineage>
</organism>
<proteinExistence type="predicted"/>
<protein>
    <submittedName>
        <fullName evidence="1">Uncharacterized protein</fullName>
    </submittedName>
</protein>
<reference evidence="1" key="2">
    <citation type="submission" date="2020-07" db="EMBL/GenBank/DDBJ databases">
        <authorList>
            <person name="Vera ALvarez R."/>
            <person name="Arias-Moreno D.M."/>
            <person name="Jimenez-Jacinto V."/>
            <person name="Jimenez-Bremont J.F."/>
            <person name="Swaminathan K."/>
            <person name="Moose S.P."/>
            <person name="Guerrero-Gonzalez M.L."/>
            <person name="Marino-Ramirez L."/>
            <person name="Landsman D."/>
            <person name="Rodriguez-Kessler M."/>
            <person name="Delgado-Sanchez P."/>
        </authorList>
    </citation>
    <scope>NUCLEOTIDE SEQUENCE</scope>
    <source>
        <tissue evidence="1">Cladode</tissue>
    </source>
</reference>
<name>A0A7C9CPZ7_OPUST</name>
<accession>A0A7C9CPZ7</accession>
<reference evidence="1" key="1">
    <citation type="journal article" date="2013" name="J. Plant Res.">
        <title>Effect of fungi and light on seed germination of three Opuntia species from semiarid lands of central Mexico.</title>
        <authorList>
            <person name="Delgado-Sanchez P."/>
            <person name="Jimenez-Bremont J.F."/>
            <person name="Guerrero-Gonzalez Mde L."/>
            <person name="Flores J."/>
        </authorList>
    </citation>
    <scope>NUCLEOTIDE SEQUENCE</scope>
    <source>
        <tissue evidence="1">Cladode</tissue>
    </source>
</reference>
<evidence type="ECO:0000313" key="1">
    <source>
        <dbReference type="EMBL" id="MBA4620785.1"/>
    </source>
</evidence>
<sequence>MVLVLSCRHFMNVVCNWGRKGLSAMPPFLIMMVNVDKIALFTCQGNRSPMIRIRGPVIGITNSFRACSLVTSINSPRPSAACSLSSADPLIRPCRKIGSTGRRAFGRQNPGTRTGPPLFFLRSLSLAVDTASRTNFM</sequence>
<dbReference type="EMBL" id="GISG01031751">
    <property type="protein sequence ID" value="MBA4620785.1"/>
    <property type="molecule type" value="Transcribed_RNA"/>
</dbReference>